<gene>
    <name evidence="2" type="ORF">NMS_2187</name>
</gene>
<dbReference type="Proteomes" id="UP000031760">
    <property type="component" value="Chromosome"/>
</dbReference>
<keyword evidence="1" id="KW-1133">Transmembrane helix</keyword>
<keyword evidence="1" id="KW-0812">Transmembrane</keyword>
<reference evidence="2 3" key="1">
    <citation type="journal article" date="2014" name="Proc. Natl. Acad. Sci. U.S.A.">
        <title>Functional characterization of flavobacteria rhodopsins reveals a unique class of light-driven chloride pump in bacteria.</title>
        <authorList>
            <person name="Yoshizawa S."/>
            <person name="Kumagai Y."/>
            <person name="Kim H."/>
            <person name="Ogura Y."/>
            <person name="Hayashi T."/>
            <person name="Iwasaki W."/>
            <person name="DeLong E.F."/>
            <person name="Kogure K."/>
        </authorList>
    </citation>
    <scope>NUCLEOTIDE SEQUENCE [LARGE SCALE GENOMIC DNA]</scope>
    <source>
        <strain evidence="2 3">S1-08</strain>
    </source>
</reference>
<keyword evidence="3" id="KW-1185">Reference proteome</keyword>
<evidence type="ECO:0000313" key="3">
    <source>
        <dbReference type="Proteomes" id="UP000031760"/>
    </source>
</evidence>
<accession>W8W0E7</accession>
<proteinExistence type="predicted"/>
<dbReference type="KEGG" id="nmf:NMS_2187"/>
<evidence type="ECO:0000256" key="1">
    <source>
        <dbReference type="SAM" id="Phobius"/>
    </source>
</evidence>
<evidence type="ECO:0000313" key="2">
    <source>
        <dbReference type="EMBL" id="BAO56196.1"/>
    </source>
</evidence>
<protein>
    <submittedName>
        <fullName evidence="2">Uncharacterized protein</fullName>
    </submittedName>
</protein>
<feature type="transmembrane region" description="Helical" evidence="1">
    <location>
        <begin position="41"/>
        <end position="61"/>
    </location>
</feature>
<dbReference type="HOGENOM" id="CLU_2753868_0_0_10"/>
<dbReference type="AlphaFoldDB" id="W8W0E7"/>
<name>W8W0E7_9FLAO</name>
<sequence length="70" mass="8236">MFFGIITLQFLFTYFGTDYLMEKYPTEFDSYIDKRKGNYELQGYIAFIPILKYVIFGIILLGKKTVANNV</sequence>
<dbReference type="EMBL" id="AP014548">
    <property type="protein sequence ID" value="BAO56196.1"/>
    <property type="molecule type" value="Genomic_DNA"/>
</dbReference>
<organism evidence="2 3">
    <name type="scientific">Nonlabens marinus S1-08</name>
    <dbReference type="NCBI Taxonomy" id="1454201"/>
    <lineage>
        <taxon>Bacteria</taxon>
        <taxon>Pseudomonadati</taxon>
        <taxon>Bacteroidota</taxon>
        <taxon>Flavobacteriia</taxon>
        <taxon>Flavobacteriales</taxon>
        <taxon>Flavobacteriaceae</taxon>
        <taxon>Nonlabens</taxon>
    </lineage>
</organism>
<keyword evidence="1" id="KW-0472">Membrane</keyword>